<dbReference type="Gene3D" id="3.40.50.11690">
    <property type="entry name" value="Cell division protein FtsQ/DivIB"/>
    <property type="match status" value="1"/>
</dbReference>
<keyword evidence="7 9" id="KW-0472">Membrane</keyword>
<evidence type="ECO:0000313" key="12">
    <source>
        <dbReference type="EMBL" id="SEW19775.1"/>
    </source>
</evidence>
<keyword evidence="13" id="KW-1185">Reference proteome</keyword>
<dbReference type="RefSeq" id="WP_245744708.1">
    <property type="nucleotide sequence ID" value="NZ_FOJB01000001.1"/>
</dbReference>
<dbReference type="InterPro" id="IPR045335">
    <property type="entry name" value="FtsQ_C_sf"/>
</dbReference>
<evidence type="ECO:0000256" key="8">
    <source>
        <dbReference type="ARBA" id="ARBA00023306"/>
    </source>
</evidence>
<dbReference type="InterPro" id="IPR005548">
    <property type="entry name" value="Cell_div_FtsQ/DivIB_C"/>
</dbReference>
<evidence type="ECO:0000256" key="5">
    <source>
        <dbReference type="ARBA" id="ARBA00022692"/>
    </source>
</evidence>
<evidence type="ECO:0000313" key="13">
    <source>
        <dbReference type="Proteomes" id="UP000199650"/>
    </source>
</evidence>
<evidence type="ECO:0000256" key="2">
    <source>
        <dbReference type="ARBA" id="ARBA00022475"/>
    </source>
</evidence>
<comment type="similarity">
    <text evidence="9">Belongs to the FtsQ/DivIB family. FtsQ subfamily.</text>
</comment>
<reference evidence="12 13" key="1">
    <citation type="submission" date="2016-10" db="EMBL/GenBank/DDBJ databases">
        <authorList>
            <person name="de Groot N.N."/>
        </authorList>
    </citation>
    <scope>NUCLEOTIDE SEQUENCE [LARGE SCALE GENOMIC DNA]</scope>
    <source>
        <strain evidence="12 13">DSM 29439</strain>
    </source>
</reference>
<protein>
    <recommendedName>
        <fullName evidence="9">Cell division protein FtsQ</fullName>
    </recommendedName>
</protein>
<keyword evidence="6 9" id="KW-1133">Transmembrane helix</keyword>
<name>A0A1I0PZW9_9RHOB</name>
<evidence type="ECO:0000256" key="10">
    <source>
        <dbReference type="SAM" id="MobiDB-lite"/>
    </source>
</evidence>
<feature type="region of interest" description="Disordered" evidence="10">
    <location>
        <begin position="1"/>
        <end position="39"/>
    </location>
</feature>
<dbReference type="InterPro" id="IPR034746">
    <property type="entry name" value="POTRA"/>
</dbReference>
<dbReference type="Pfam" id="PF03799">
    <property type="entry name" value="FtsQ_DivIB_C"/>
    <property type="match status" value="1"/>
</dbReference>
<dbReference type="Proteomes" id="UP000199650">
    <property type="component" value="Unassembled WGS sequence"/>
</dbReference>
<dbReference type="AlphaFoldDB" id="A0A1I0PZW9"/>
<dbReference type="PANTHER" id="PTHR35851:SF1">
    <property type="entry name" value="CELL DIVISION PROTEIN FTSQ"/>
    <property type="match status" value="1"/>
</dbReference>
<evidence type="ECO:0000256" key="9">
    <source>
        <dbReference type="HAMAP-Rule" id="MF_00911"/>
    </source>
</evidence>
<sequence>MRSLMRKSRPSGPYHSVAAPRPTGSNGTARGGETLHRDPAPSRMAYKVHRLWLTPAFRSFLRVGLPVFAVLLTVGWYFSIPDNREALAEKYTQIQRSVQERPEFMVKLMAVEGATPVVADAVRQMLPVDFPISSFDLDLEAMRQEITQLDVVEKADLRVRPGGVLEVAITERQPVIIWRHDGILDLLDRTGHRVASLLARDGRSDLPLIAGVGADKAVKEALDLIETAHPFGPQLRGLVRVGERRWDVVLATKQRILLPENDPVAALEQVIALDQAQEVMARDLTVVDMRNPLRPTLRLGEPAVEELRRIRAIEFGVEDQ</sequence>
<keyword evidence="2 9" id="KW-1003">Cell membrane</keyword>
<evidence type="ECO:0000256" key="7">
    <source>
        <dbReference type="ARBA" id="ARBA00023136"/>
    </source>
</evidence>
<evidence type="ECO:0000256" key="6">
    <source>
        <dbReference type="ARBA" id="ARBA00022989"/>
    </source>
</evidence>
<comment type="function">
    <text evidence="9">Essential cell division protein.</text>
</comment>
<comment type="subcellular location">
    <subcellularLocation>
        <location evidence="9">Cell inner membrane</location>
        <topology evidence="9">Single-pass type II membrane protein</topology>
    </subcellularLocation>
    <subcellularLocation>
        <location evidence="1">Membrane</location>
    </subcellularLocation>
    <text evidence="9">Localizes to the division septum.</text>
</comment>
<keyword evidence="3 9" id="KW-0997">Cell inner membrane</keyword>
<dbReference type="InterPro" id="IPR026579">
    <property type="entry name" value="FtsQ"/>
</dbReference>
<keyword evidence="4 9" id="KW-0132">Cell division</keyword>
<keyword evidence="8 9" id="KW-0131">Cell cycle</keyword>
<dbReference type="STRING" id="1173584.SAMN05444851_2057"/>
<organism evidence="12 13">
    <name type="scientific">Aliiroseovarius sediminilitoris</name>
    <dbReference type="NCBI Taxonomy" id="1173584"/>
    <lineage>
        <taxon>Bacteria</taxon>
        <taxon>Pseudomonadati</taxon>
        <taxon>Pseudomonadota</taxon>
        <taxon>Alphaproteobacteria</taxon>
        <taxon>Rhodobacterales</taxon>
        <taxon>Paracoccaceae</taxon>
        <taxon>Aliiroseovarius</taxon>
    </lineage>
</organism>
<evidence type="ECO:0000256" key="1">
    <source>
        <dbReference type="ARBA" id="ARBA00004370"/>
    </source>
</evidence>
<dbReference type="PANTHER" id="PTHR35851">
    <property type="entry name" value="CELL DIVISION PROTEIN FTSQ"/>
    <property type="match status" value="1"/>
</dbReference>
<feature type="domain" description="POTRA" evidence="11">
    <location>
        <begin position="104"/>
        <end position="172"/>
    </location>
</feature>
<evidence type="ECO:0000259" key="11">
    <source>
        <dbReference type="PROSITE" id="PS51779"/>
    </source>
</evidence>
<dbReference type="GO" id="GO:0090529">
    <property type="term" value="P:cell septum assembly"/>
    <property type="evidence" value="ECO:0007669"/>
    <property type="project" value="InterPro"/>
</dbReference>
<keyword evidence="5 9" id="KW-0812">Transmembrane</keyword>
<evidence type="ECO:0000256" key="3">
    <source>
        <dbReference type="ARBA" id="ARBA00022519"/>
    </source>
</evidence>
<dbReference type="EMBL" id="FOJB01000001">
    <property type="protein sequence ID" value="SEW19775.1"/>
    <property type="molecule type" value="Genomic_DNA"/>
</dbReference>
<proteinExistence type="inferred from homology"/>
<dbReference type="GO" id="GO:0043093">
    <property type="term" value="P:FtsZ-dependent cytokinesis"/>
    <property type="evidence" value="ECO:0007669"/>
    <property type="project" value="UniProtKB-UniRule"/>
</dbReference>
<accession>A0A1I0PZW9</accession>
<evidence type="ECO:0000256" key="4">
    <source>
        <dbReference type="ARBA" id="ARBA00022618"/>
    </source>
</evidence>
<dbReference type="HAMAP" id="MF_00911">
    <property type="entry name" value="FtsQ_subfam"/>
    <property type="match status" value="1"/>
</dbReference>
<feature type="transmembrane region" description="Helical" evidence="9">
    <location>
        <begin position="60"/>
        <end position="78"/>
    </location>
</feature>
<gene>
    <name evidence="9" type="primary">ftsQ</name>
    <name evidence="12" type="ORF">SAMN05444851_2057</name>
</gene>
<dbReference type="PROSITE" id="PS51779">
    <property type="entry name" value="POTRA"/>
    <property type="match status" value="1"/>
</dbReference>
<dbReference type="GO" id="GO:0032153">
    <property type="term" value="C:cell division site"/>
    <property type="evidence" value="ECO:0007669"/>
    <property type="project" value="UniProtKB-UniRule"/>
</dbReference>
<dbReference type="GO" id="GO:0005886">
    <property type="term" value="C:plasma membrane"/>
    <property type="evidence" value="ECO:0007669"/>
    <property type="project" value="UniProtKB-SubCell"/>
</dbReference>